<evidence type="ECO:0000313" key="20">
    <source>
        <dbReference type="EMBL" id="CAR22050.1"/>
    </source>
</evidence>
<dbReference type="PROSITE" id="PS50290">
    <property type="entry name" value="PI3_4_KINASE_3"/>
    <property type="match status" value="1"/>
</dbReference>
<dbReference type="SMART" id="SM00146">
    <property type="entry name" value="PI3Kc"/>
    <property type="match status" value="1"/>
</dbReference>
<evidence type="ECO:0000256" key="16">
    <source>
        <dbReference type="RuleBase" id="RU365027"/>
    </source>
</evidence>
<keyword evidence="11 16" id="KW-0067">ATP-binding</keyword>
<dbReference type="GO" id="GO:0000781">
    <property type="term" value="C:chromosome, telomeric region"/>
    <property type="evidence" value="ECO:0007669"/>
    <property type="project" value="UniProtKB-SubCell"/>
</dbReference>
<feature type="domain" description="PI3K/PI4K catalytic" evidence="17">
    <location>
        <begin position="2463"/>
        <end position="2770"/>
    </location>
</feature>
<dbReference type="GO" id="GO:0035556">
    <property type="term" value="P:intracellular signal transduction"/>
    <property type="evidence" value="ECO:0007669"/>
    <property type="project" value="UniProtKB-ARBA"/>
</dbReference>
<feature type="domain" description="FATC" evidence="19">
    <location>
        <begin position="2782"/>
        <end position="2814"/>
    </location>
</feature>
<dbReference type="PANTHER" id="PTHR37079:SF4">
    <property type="entry name" value="SERINE_THREONINE-PROTEIN KINASE ATM"/>
    <property type="match status" value="1"/>
</dbReference>
<proteinExistence type="inferred from homology"/>
<name>C5DE39_LACTC</name>
<dbReference type="KEGG" id="lth:KLTH0C06050g"/>
<dbReference type="PROSITE" id="PS00916">
    <property type="entry name" value="PI3_4_KINASE_2"/>
    <property type="match status" value="1"/>
</dbReference>
<dbReference type="HOGENOM" id="CLU_000178_8_1_1"/>
<evidence type="ECO:0000259" key="17">
    <source>
        <dbReference type="PROSITE" id="PS50290"/>
    </source>
</evidence>
<dbReference type="GeneID" id="8291356"/>
<dbReference type="Gene3D" id="3.30.1010.10">
    <property type="entry name" value="Phosphatidylinositol 3-kinase Catalytic Subunit, Chain A, domain 4"/>
    <property type="match status" value="1"/>
</dbReference>
<reference evidence="20 21" key="1">
    <citation type="journal article" date="2009" name="Genome Res.">
        <title>Comparative genomics of protoploid Saccharomycetaceae.</title>
        <authorList>
            <consortium name="The Genolevures Consortium"/>
            <person name="Souciet J.-L."/>
            <person name="Dujon B."/>
            <person name="Gaillardin C."/>
            <person name="Johnston M."/>
            <person name="Baret P.V."/>
            <person name="Cliften P."/>
            <person name="Sherman D.J."/>
            <person name="Weissenbach J."/>
            <person name="Westhof E."/>
            <person name="Wincker P."/>
            <person name="Jubin C."/>
            <person name="Poulain J."/>
            <person name="Barbe V."/>
            <person name="Segurens B."/>
            <person name="Artiguenave F."/>
            <person name="Anthouard V."/>
            <person name="Vacherie B."/>
            <person name="Val M.-E."/>
            <person name="Fulton R.S."/>
            <person name="Minx P."/>
            <person name="Wilson R."/>
            <person name="Durrens P."/>
            <person name="Jean G."/>
            <person name="Marck C."/>
            <person name="Martin T."/>
            <person name="Nikolski M."/>
            <person name="Rolland T."/>
            <person name="Seret M.-L."/>
            <person name="Casaregola S."/>
            <person name="Despons L."/>
            <person name="Fairhead C."/>
            <person name="Fischer G."/>
            <person name="Lafontaine I."/>
            <person name="Leh V."/>
            <person name="Lemaire M."/>
            <person name="de Montigny J."/>
            <person name="Neuveglise C."/>
            <person name="Thierry A."/>
            <person name="Blanc-Lenfle I."/>
            <person name="Bleykasten C."/>
            <person name="Diffels J."/>
            <person name="Fritsch E."/>
            <person name="Frangeul L."/>
            <person name="Goeffon A."/>
            <person name="Jauniaux N."/>
            <person name="Kachouri-Lafond R."/>
            <person name="Payen C."/>
            <person name="Potier S."/>
            <person name="Pribylova L."/>
            <person name="Ozanne C."/>
            <person name="Richard G.-F."/>
            <person name="Sacerdot C."/>
            <person name="Straub M.-L."/>
            <person name="Talla E."/>
        </authorList>
    </citation>
    <scope>NUCLEOTIDE SEQUENCE [LARGE SCALE GENOMIC DNA]</scope>
    <source>
        <strain evidence="21">ATCC 56472 / CBS 6340 / NRRL Y-8284</strain>
    </source>
</reference>
<dbReference type="InterPro" id="IPR000403">
    <property type="entry name" value="PI3/4_kinase_cat_dom"/>
</dbReference>
<evidence type="ECO:0000256" key="12">
    <source>
        <dbReference type="ARBA" id="ARBA00022895"/>
    </source>
</evidence>
<gene>
    <name evidence="20" type="ordered locus">KLTH0C06050g</name>
</gene>
<keyword evidence="21" id="KW-1185">Reference proteome</keyword>
<dbReference type="Pfam" id="PF02260">
    <property type="entry name" value="FATC"/>
    <property type="match status" value="1"/>
</dbReference>
<dbReference type="InterPro" id="IPR021668">
    <property type="entry name" value="TAN"/>
</dbReference>
<comment type="similarity">
    <text evidence="3 16">Belongs to the PI3/PI4-kinase family. ATM subfamily.</text>
</comment>
<evidence type="ECO:0000256" key="13">
    <source>
        <dbReference type="ARBA" id="ARBA00023242"/>
    </source>
</evidence>
<evidence type="ECO:0000256" key="8">
    <source>
        <dbReference type="ARBA" id="ARBA00022741"/>
    </source>
</evidence>
<dbReference type="PANTHER" id="PTHR37079">
    <property type="entry name" value="SERINE/THREONINE-PROTEIN KINASE ATM"/>
    <property type="match status" value="1"/>
</dbReference>
<evidence type="ECO:0000256" key="2">
    <source>
        <dbReference type="ARBA" id="ARBA00004574"/>
    </source>
</evidence>
<evidence type="ECO:0000256" key="11">
    <source>
        <dbReference type="ARBA" id="ARBA00022840"/>
    </source>
</evidence>
<evidence type="ECO:0000259" key="19">
    <source>
        <dbReference type="PROSITE" id="PS51190"/>
    </source>
</evidence>
<dbReference type="InterPro" id="IPR038980">
    <property type="entry name" value="ATM_plant"/>
</dbReference>
<keyword evidence="12 16" id="KW-0779">Telomere</keyword>
<dbReference type="InterPro" id="IPR014009">
    <property type="entry name" value="PIK_FAT"/>
</dbReference>
<dbReference type="InterPro" id="IPR011009">
    <property type="entry name" value="Kinase-like_dom_sf"/>
</dbReference>
<organism evidence="20 21">
    <name type="scientific">Lachancea thermotolerans (strain ATCC 56472 / CBS 6340 / NRRL Y-8284)</name>
    <name type="common">Yeast</name>
    <name type="synonym">Kluyveromyces thermotolerans</name>
    <dbReference type="NCBI Taxonomy" id="559295"/>
    <lineage>
        <taxon>Eukaryota</taxon>
        <taxon>Fungi</taxon>
        <taxon>Dikarya</taxon>
        <taxon>Ascomycota</taxon>
        <taxon>Saccharomycotina</taxon>
        <taxon>Saccharomycetes</taxon>
        <taxon>Saccharomycetales</taxon>
        <taxon>Saccharomycetaceae</taxon>
        <taxon>Lachancea</taxon>
    </lineage>
</organism>
<dbReference type="FunCoup" id="C5DE39">
    <property type="interactions" value="112"/>
</dbReference>
<dbReference type="OMA" id="IYMGWSP"/>
<evidence type="ECO:0000256" key="14">
    <source>
        <dbReference type="ARBA" id="ARBA00047899"/>
    </source>
</evidence>
<dbReference type="Gene3D" id="1.10.1070.11">
    <property type="entry name" value="Phosphatidylinositol 3-/4-kinase, catalytic domain"/>
    <property type="match status" value="1"/>
</dbReference>
<dbReference type="PROSITE" id="PS00915">
    <property type="entry name" value="PI3_4_KINASE_1"/>
    <property type="match status" value="1"/>
</dbReference>
<evidence type="ECO:0000256" key="10">
    <source>
        <dbReference type="ARBA" id="ARBA00022777"/>
    </source>
</evidence>
<comment type="catalytic activity">
    <reaction evidence="14 16">
        <text>L-threonyl-[protein] + ATP = O-phospho-L-threonyl-[protein] + ADP + H(+)</text>
        <dbReference type="Rhea" id="RHEA:46608"/>
        <dbReference type="Rhea" id="RHEA-COMP:11060"/>
        <dbReference type="Rhea" id="RHEA-COMP:11605"/>
        <dbReference type="ChEBI" id="CHEBI:15378"/>
        <dbReference type="ChEBI" id="CHEBI:30013"/>
        <dbReference type="ChEBI" id="CHEBI:30616"/>
        <dbReference type="ChEBI" id="CHEBI:61977"/>
        <dbReference type="ChEBI" id="CHEBI:456216"/>
        <dbReference type="EC" id="2.7.11.1"/>
    </reaction>
</comment>
<keyword evidence="8 16" id="KW-0547">Nucleotide-binding</keyword>
<dbReference type="eggNOG" id="KOG0892">
    <property type="taxonomic scope" value="Eukaryota"/>
</dbReference>
<evidence type="ECO:0000256" key="3">
    <source>
        <dbReference type="ARBA" id="ARBA00010769"/>
    </source>
</evidence>
<dbReference type="STRING" id="559295.C5DE39"/>
<dbReference type="Pfam" id="PF00454">
    <property type="entry name" value="PI3_PI4_kinase"/>
    <property type="match status" value="1"/>
</dbReference>
<dbReference type="InParanoid" id="C5DE39"/>
<comment type="function">
    <text evidence="16">Serine/threonine protein kinase which activates checkpoint signaling upon genotoxic stresses such as ionizing radiation (IR), ultraviolet light (UV), or DNA replication stalling, thereby acting as a DNA damage sensor. Recognizes the substrate consensus sequence [ST]-Q. Phosphorylates histone H2A to form H2AS128ph (gamma-H2A) at sites of DNA damage, involved in the regulation of DNA damage response mechanism. Required for the control of telomere length and genome stability.</text>
</comment>
<keyword evidence="9 16" id="KW-0227">DNA damage</keyword>
<dbReference type="GO" id="GO:0106310">
    <property type="term" value="F:protein serine kinase activity"/>
    <property type="evidence" value="ECO:0007669"/>
    <property type="project" value="RHEA"/>
</dbReference>
<comment type="subcellular location">
    <subcellularLocation>
        <location evidence="2 16">Chromosome</location>
        <location evidence="2 16">Telomere</location>
    </subcellularLocation>
    <subcellularLocation>
        <location evidence="1 16">Nucleus</location>
    </subcellularLocation>
</comment>
<dbReference type="SUPFAM" id="SSF56112">
    <property type="entry name" value="Protein kinase-like (PK-like)"/>
    <property type="match status" value="1"/>
</dbReference>
<dbReference type="SMART" id="SM01343">
    <property type="entry name" value="FATC"/>
    <property type="match status" value="1"/>
</dbReference>
<dbReference type="GO" id="GO:0006281">
    <property type="term" value="P:DNA repair"/>
    <property type="evidence" value="ECO:0007669"/>
    <property type="project" value="InterPro"/>
</dbReference>
<dbReference type="PROSITE" id="PS51189">
    <property type="entry name" value="FAT"/>
    <property type="match status" value="1"/>
</dbReference>
<dbReference type="InterPro" id="IPR003152">
    <property type="entry name" value="FATC_dom"/>
</dbReference>
<keyword evidence="16" id="KW-0158">Chromosome</keyword>
<dbReference type="GO" id="GO:0005634">
    <property type="term" value="C:nucleus"/>
    <property type="evidence" value="ECO:0007669"/>
    <property type="project" value="UniProtKB-SubCell"/>
</dbReference>
<keyword evidence="6 16" id="KW-0723">Serine/threonine-protein kinase</keyword>
<evidence type="ECO:0000256" key="5">
    <source>
        <dbReference type="ARBA" id="ARBA00014619"/>
    </source>
</evidence>
<dbReference type="EC" id="2.7.11.1" evidence="4 16"/>
<evidence type="ECO:0000256" key="9">
    <source>
        <dbReference type="ARBA" id="ARBA00022763"/>
    </source>
</evidence>
<evidence type="ECO:0000313" key="21">
    <source>
        <dbReference type="Proteomes" id="UP000002036"/>
    </source>
</evidence>
<evidence type="ECO:0000256" key="15">
    <source>
        <dbReference type="ARBA" id="ARBA00048679"/>
    </source>
</evidence>
<keyword evidence="16" id="KW-0156">Chromatin regulator</keyword>
<dbReference type="SMART" id="SM01342">
    <property type="entry name" value="TAN"/>
    <property type="match status" value="1"/>
</dbReference>
<evidence type="ECO:0000256" key="6">
    <source>
        <dbReference type="ARBA" id="ARBA00022527"/>
    </source>
</evidence>
<dbReference type="OrthoDB" id="381190at2759"/>
<comment type="catalytic activity">
    <reaction evidence="15">
        <text>L-seryl-[protein] + ATP = O-phospho-L-seryl-[protein] + ADP + H(+)</text>
        <dbReference type="Rhea" id="RHEA:17989"/>
        <dbReference type="Rhea" id="RHEA-COMP:9863"/>
        <dbReference type="Rhea" id="RHEA-COMP:11604"/>
        <dbReference type="ChEBI" id="CHEBI:15378"/>
        <dbReference type="ChEBI" id="CHEBI:29999"/>
        <dbReference type="ChEBI" id="CHEBI:30616"/>
        <dbReference type="ChEBI" id="CHEBI:83421"/>
        <dbReference type="ChEBI" id="CHEBI:456216"/>
        <dbReference type="EC" id="2.7.11.1"/>
    </reaction>
</comment>
<evidence type="ECO:0000259" key="18">
    <source>
        <dbReference type="PROSITE" id="PS51189"/>
    </source>
</evidence>
<keyword evidence="10 16" id="KW-0418">Kinase</keyword>
<dbReference type="EMBL" id="CU928167">
    <property type="protein sequence ID" value="CAR22050.1"/>
    <property type="molecule type" value="Genomic_DNA"/>
</dbReference>
<evidence type="ECO:0000256" key="7">
    <source>
        <dbReference type="ARBA" id="ARBA00022679"/>
    </source>
</evidence>
<dbReference type="GO" id="GO:0004674">
    <property type="term" value="F:protein serine/threonine kinase activity"/>
    <property type="evidence" value="ECO:0007669"/>
    <property type="project" value="UniProtKB-KW"/>
</dbReference>
<feature type="domain" description="FAT" evidence="18">
    <location>
        <begin position="1906"/>
        <end position="2354"/>
    </location>
</feature>
<evidence type="ECO:0000256" key="4">
    <source>
        <dbReference type="ARBA" id="ARBA00012513"/>
    </source>
</evidence>
<dbReference type="GO" id="GO:0006325">
    <property type="term" value="P:chromatin organization"/>
    <property type="evidence" value="ECO:0007669"/>
    <property type="project" value="UniProtKB-KW"/>
</dbReference>
<dbReference type="CDD" id="cd05171">
    <property type="entry name" value="PIKKc_ATM"/>
    <property type="match status" value="1"/>
</dbReference>
<dbReference type="InterPro" id="IPR036940">
    <property type="entry name" value="PI3/4_kinase_cat_sf"/>
</dbReference>
<accession>C5DE39</accession>
<dbReference type="InterPro" id="IPR018936">
    <property type="entry name" value="PI3/4_kinase_CS"/>
</dbReference>
<dbReference type="GO" id="GO:0005524">
    <property type="term" value="F:ATP binding"/>
    <property type="evidence" value="ECO:0007669"/>
    <property type="project" value="UniProtKB-KW"/>
</dbReference>
<dbReference type="PROSITE" id="PS51190">
    <property type="entry name" value="FATC"/>
    <property type="match status" value="1"/>
</dbReference>
<dbReference type="Pfam" id="PF11640">
    <property type="entry name" value="TAN"/>
    <property type="match status" value="1"/>
</dbReference>
<evidence type="ECO:0000256" key="1">
    <source>
        <dbReference type="ARBA" id="ARBA00004123"/>
    </source>
</evidence>
<dbReference type="RefSeq" id="XP_002552488.1">
    <property type="nucleotide sequence ID" value="XM_002552442.1"/>
</dbReference>
<dbReference type="Proteomes" id="UP000002036">
    <property type="component" value="Chromosome C"/>
</dbReference>
<keyword evidence="7 16" id="KW-0808">Transferase</keyword>
<protein>
    <recommendedName>
        <fullName evidence="5 16">Serine/threonine-protein kinase Tel1</fullName>
        <ecNumber evidence="4 16">2.7.11.1</ecNumber>
    </recommendedName>
</protein>
<sequence>MFPFYIIYLYTSIISEFSFPSRQYPSLKQNRRHVTLFAPCFSSMDSSQLPTILESLSSGKLKLRGQALDELTTRLKQDSTPFPPKYLYPTIEALVDILEAEKIKYENLSADGAASSESKLTAVENRLSSASYVLRILVQTTNPSFKPKHLKFLLLLLPDLMVFHGTDSLLPSTSTHLLSALESLIESEIFQLKFEPLQWITLTKKLLSFLSIQLDSSMSSKNVMHLLSLLASLLSLDCAFIEEVQTTFIDPLAKFLTKAEGENSNTKALLQLINLYILKVHLTDYFGCCKLLELTMRFLTRVGKLSTPGVDYELSMFNIFLSKLLCHQIPPGQLPGAFDQEYLAQLFEDYLVVALTNYDPSHLGFGDFLFRSLTKRIEWLEFDEFQLHPQSDVNYWLQVHSLAQMVRTYFTKRGKQKPEESLLFKKAKTSQTFSTILRDTLSPASFIVRCVESTSKLNQLTGVQLSAFISATTNQETADINEVVEAIIMKWEDIHMEGWVLIALLPLISDHNSEIPKKTVQKAFRLSIPLLKSTKLCQPACALQVALMKHYKDFLLADTALVHQASDLYEESELNGPALLTDVAFAFWEHMHWLIATSKPELHESAHSKTVSWLLSKASQLLLKRPDQSSFSSFTAWLAGIRANKIQDCLFTQFIQWDYRYYPQWVKFSAERNFLLQLRGSLTKITKKPVEASPVSISTQSMSQIFTLILSSIRSSTKDADLAYRWCCEGTRILNALAGVNNYADFLEELKHEICSVVSELRELAKVPSTSSLFEVTQVPMDGIYSEALFSNIGIQALSDRYKEQLLSLSTNSQKVHFDLFEGRKKVTNTAFSVGQKDESSFQYCFSSIGAVVYFLLNNWRFTAGHEEAESLHKVAEFLDGLPERYMIDCLPTITYALQALDQKRSFLKPLEHITQKLGSNLLSARFNTSNLSVTYLSLYLNAVRWSWLAGGNSFQEADCKDIFEWIISKLSENSFGGLQALGCFAKLLLNILRHHDLSGGLIKGGKQRVFGTLVSCIQRLPPFAVISALEGFGKYMAKISGKNQSIVFSELSETFRDDLSVERQAFHFMILSRIGSSSRSQLIKCTLQILNIGRISISATYVKSSLDALALSNKMKNTKELFHLLRFDIINYWYESSIRNQDSSFDFWNVSLFGFATIPDFLNQYSKEVSGFHFSKKVALSFVPQGLIDATGKDEKILLEQCLHLSIPLSYISSDQPELVLRTFKDTLGRRYNHLLKNLAREIFYWTLCFTKWDCLEELKGTFNELYPGSKLSVALFSRSSSILKDYSELRIAPVISMSLLKACISTHHLDERELVLLLARLACELDECSPASFCLPILRKIKAILLLFEPFLSKCEYLPVLAQVLAGCLKSPELNNEVCDIIRSIIAFGVGPEYCTTEMYSAVFASLLAEQPLLNLSSNEVIVDSLTSAAVSSGTAYSDTWECCLKVLKGEKLEELVYLKDDLLRVDHATENRISLLSRLFDFHKEPAPFDPEFDFSPVTVRNLMRVPELEAETSSNFNLWKGYYIGGYYMKHTHLPSLLMDNHAWKQPLSSETSSLEWILNNLYEQLNVTTNPKSYLALVSVVGFLYERISHLGPFFSRADFAEKPLCIPHTVRLSEREFQLLHSIELTFDDSHDLRLLNQQNVVSYKNWLSTLLQSLSKELGEISPDLLAFQVLDRDSPAFVESVSLGLFSLLDQANGKLGASIMLQFLRTYEFPPESYNKDFRLKASFALRLFSVIRSKSREGNVRLSKVYEDLNLECFFHLASKIGKMKLAYMLFEECYPSLNLCDTQKLYPVFEGIKNEDLIRALPREASLDAAVLSVSKFQPRSLKSFMFNNCKFDVDTIMHLDPDEEEVIQSSNSNGFNGLAEILGGINRARHPKKKEEAYQWSIKLGKWDLAMPGDHSTSAEVLYSLLKDVHSKPSEGLAAPRKLLKTIAHQSRLFPEKDQWASSLCAILTAELISKHSGVLPECARTMAIIDAFDQKAVESSSFLAHHLVMRSRQMFLNCLSSPSLTSQCNVDMRVCEIKELIKYTRMAREAQHRQESLTSAMLLDRKVNILSGLLKSDCWNQYAIVEGAQALWLQGESDIATSMLETLLHNRIHLESNDSVQVGTYPQIPNVQLKSTLVEWTSSCRKENAHTIYREYIADSSSEMAAVSDFNDRAEIFFKFGEFCYQQVKRLSADKTIDERRKRSSKGSAELSSLLEIIKDASVPDQDRLEAKKHYNKLKLQLAQDHDILANLSKEFKLFTWKSLHFYLSTLVYSCQKDDVVLDKFCGLWFQYAEDGELNSKLYQEISSIPSFKFLPWVNQMTSRLSIESSPFQRTLQLTLKRVMFKLPNETLYPLISLRLYKKLQSAGDPSISARVKAVEKLFAELEKYDNGKFLIDFLDPIQKFCEMCVELSCMKLSKSCRQINLENLKSGNYWLQGISKKGVSLPVKPVRITSSADGRKPRPTITHMGPIVEVSASGLSLPKIATFYLSDGTSHKVLLKGSNDDLRQDAIMEQVFKQVNQILLRNSLTGKHELRIRTYEVVPLGPQAGLIEFVSNSTSLHEILRGLHKDDDLPFDRARKMMKAAQSKSGDERVEVYLEITNSVNPKLRQLFFNSFLDAQAWLDAKFTYTKGVVTTSIIGYVLGLGDRHLNNILLDTSTGEPVHIDFGVAFDQGKLLPIPELVPFRLTRDMVDGFGVTGVEGVFRKNCERVFSVLRADRERVMNVLNVLKWDPLYSWVVSPLRKRKLQANMSDDSEDYQASVPVATMLEDNNESLRALKGVQSKLEGSGLSVEATVQELIQQATDLGNLATIYMGWSPFY</sequence>
<keyword evidence="13 16" id="KW-0539">Nucleus</keyword>
<dbReference type="InterPro" id="IPR044107">
    <property type="entry name" value="PIKKc_ATM"/>
</dbReference>